<gene>
    <name evidence="1" type="ORF">MANES_05G172201v8</name>
</gene>
<accession>A0ACB7HVA5</accession>
<organism evidence="1 2">
    <name type="scientific">Manihot esculenta</name>
    <name type="common">Cassava</name>
    <name type="synonym">Jatropha manihot</name>
    <dbReference type="NCBI Taxonomy" id="3983"/>
    <lineage>
        <taxon>Eukaryota</taxon>
        <taxon>Viridiplantae</taxon>
        <taxon>Streptophyta</taxon>
        <taxon>Embryophyta</taxon>
        <taxon>Tracheophyta</taxon>
        <taxon>Spermatophyta</taxon>
        <taxon>Magnoliopsida</taxon>
        <taxon>eudicotyledons</taxon>
        <taxon>Gunneridae</taxon>
        <taxon>Pentapetalae</taxon>
        <taxon>rosids</taxon>
        <taxon>fabids</taxon>
        <taxon>Malpighiales</taxon>
        <taxon>Euphorbiaceae</taxon>
        <taxon>Crotonoideae</taxon>
        <taxon>Manihoteae</taxon>
        <taxon>Manihot</taxon>
    </lineage>
</organism>
<proteinExistence type="predicted"/>
<protein>
    <submittedName>
        <fullName evidence="1">Uncharacterized protein</fullName>
    </submittedName>
</protein>
<reference evidence="2" key="1">
    <citation type="journal article" date="2016" name="Nat. Biotechnol.">
        <title>Sequencing wild and cultivated cassava and related species reveals extensive interspecific hybridization and genetic diversity.</title>
        <authorList>
            <person name="Bredeson J.V."/>
            <person name="Lyons J.B."/>
            <person name="Prochnik S.E."/>
            <person name="Wu G.A."/>
            <person name="Ha C.M."/>
            <person name="Edsinger-Gonzales E."/>
            <person name="Grimwood J."/>
            <person name="Schmutz J."/>
            <person name="Rabbi I.Y."/>
            <person name="Egesi C."/>
            <person name="Nauluvula P."/>
            <person name="Lebot V."/>
            <person name="Ndunguru J."/>
            <person name="Mkamilo G."/>
            <person name="Bart R.S."/>
            <person name="Setter T.L."/>
            <person name="Gleadow R.M."/>
            <person name="Kulakow P."/>
            <person name="Ferguson M.E."/>
            <person name="Rounsley S."/>
            <person name="Rokhsar D.S."/>
        </authorList>
    </citation>
    <scope>NUCLEOTIDE SEQUENCE [LARGE SCALE GENOMIC DNA]</scope>
    <source>
        <strain evidence="2">cv. AM560-2</strain>
    </source>
</reference>
<sequence length="66" mass="7601">MSSILENSYGFCGNKFTMIGAMFCWRTRRSLLGNPSLSILAERERECVEDIDEWLEAKAEKGKFPH</sequence>
<dbReference type="EMBL" id="CM004391">
    <property type="protein sequence ID" value="KAG8654746.1"/>
    <property type="molecule type" value="Genomic_DNA"/>
</dbReference>
<dbReference type="Proteomes" id="UP000091857">
    <property type="component" value="Chromosome 5"/>
</dbReference>
<comment type="caution">
    <text evidence="1">The sequence shown here is derived from an EMBL/GenBank/DDBJ whole genome shotgun (WGS) entry which is preliminary data.</text>
</comment>
<evidence type="ECO:0000313" key="2">
    <source>
        <dbReference type="Proteomes" id="UP000091857"/>
    </source>
</evidence>
<evidence type="ECO:0000313" key="1">
    <source>
        <dbReference type="EMBL" id="KAG8654746.1"/>
    </source>
</evidence>
<name>A0ACB7HVA5_MANES</name>
<keyword evidence="2" id="KW-1185">Reference proteome</keyword>